<evidence type="ECO:0000313" key="2">
    <source>
        <dbReference type="Proteomes" id="UP001165439"/>
    </source>
</evidence>
<dbReference type="GeneID" id="83681216"/>
<proteinExistence type="predicted"/>
<comment type="caution">
    <text evidence="1">The sequence shown here is derived from an EMBL/GenBank/DDBJ whole genome shotgun (WGS) entry which is preliminary data.</text>
</comment>
<evidence type="ECO:0000313" key="1">
    <source>
        <dbReference type="EMBL" id="MDM3953000.1"/>
    </source>
</evidence>
<reference evidence="1" key="1">
    <citation type="submission" date="2023-06" db="EMBL/GenBank/DDBJ databases">
        <title>MBL-encoding genomic islands in Pseudomonas spp. in Poland.</title>
        <authorList>
            <person name="Urbanowicz P."/>
            <person name="Izdebski R."/>
            <person name="Biedrzycka M."/>
            <person name="Gniadkowski M."/>
        </authorList>
    </citation>
    <scope>NUCLEOTIDE SEQUENCE</scope>
    <source>
        <strain evidence="1">NMI5768_13</strain>
    </source>
</reference>
<sequence length="80" mass="8861">MPYLFSPSELAFYHTGIPYPTLPEDVREIADEEHEAIMEGLLRHGKVLRASHQGAPMAVERDVVGSDQIAVPNTAQHEHG</sequence>
<accession>A0AAW7HK88</accession>
<name>A0AAW7HK88_9PSED</name>
<dbReference type="Proteomes" id="UP001165439">
    <property type="component" value="Unassembled WGS sequence"/>
</dbReference>
<dbReference type="AlphaFoldDB" id="A0AAW7HK88"/>
<organism evidence="1 2">
    <name type="scientific">Pseudomonas alloputida</name>
    <dbReference type="NCBI Taxonomy" id="1940621"/>
    <lineage>
        <taxon>Bacteria</taxon>
        <taxon>Pseudomonadati</taxon>
        <taxon>Pseudomonadota</taxon>
        <taxon>Gammaproteobacteria</taxon>
        <taxon>Pseudomonadales</taxon>
        <taxon>Pseudomonadaceae</taxon>
        <taxon>Pseudomonas</taxon>
    </lineage>
</organism>
<dbReference type="RefSeq" id="WP_060489674.1">
    <property type="nucleotide sequence ID" value="NZ_CP128540.1"/>
</dbReference>
<gene>
    <name evidence="1" type="ORF">LU674_011775</name>
</gene>
<dbReference type="EMBL" id="JAJSRF020000001">
    <property type="protein sequence ID" value="MDM3953000.1"/>
    <property type="molecule type" value="Genomic_DNA"/>
</dbReference>
<protein>
    <submittedName>
        <fullName evidence="1">Uncharacterized protein</fullName>
    </submittedName>
</protein>